<reference evidence="1 2" key="1">
    <citation type="submission" date="2017-07" db="EMBL/GenBank/DDBJ databases">
        <title>Draft whole genome sequences of clinical Proprionibacteriaceae strains.</title>
        <authorList>
            <person name="Bernier A.-M."/>
            <person name="Bernard K."/>
            <person name="Domingo M.-C."/>
        </authorList>
    </citation>
    <scope>NUCLEOTIDE SEQUENCE [LARGE SCALE GENOMIC DNA]</scope>
    <source>
        <strain evidence="1 2">NML 130396</strain>
    </source>
</reference>
<name>A0A255H312_9ACTN</name>
<dbReference type="EMBL" id="NMVQ01000012">
    <property type="protein sequence ID" value="OYO21979.1"/>
    <property type="molecule type" value="Genomic_DNA"/>
</dbReference>
<dbReference type="OrthoDB" id="5244551at2"/>
<proteinExistence type="predicted"/>
<evidence type="ECO:0008006" key="3">
    <source>
        <dbReference type="Google" id="ProtNLM"/>
    </source>
</evidence>
<dbReference type="Gene3D" id="1.10.1510.10">
    <property type="entry name" value="Uncharacterised protein YqeY/AIM41 PF09424, N-terminal domain"/>
    <property type="match status" value="1"/>
</dbReference>
<dbReference type="Proteomes" id="UP000216311">
    <property type="component" value="Unassembled WGS sequence"/>
</dbReference>
<organism evidence="1 2">
    <name type="scientific">Enemella dayhoffiae</name>
    <dbReference type="NCBI Taxonomy" id="2016507"/>
    <lineage>
        <taxon>Bacteria</taxon>
        <taxon>Bacillati</taxon>
        <taxon>Actinomycetota</taxon>
        <taxon>Actinomycetes</taxon>
        <taxon>Propionibacteriales</taxon>
        <taxon>Propionibacteriaceae</taxon>
        <taxon>Enemella</taxon>
    </lineage>
</organism>
<protein>
    <recommendedName>
        <fullName evidence="3">GatB/YqeY domain-containing protein</fullName>
    </recommendedName>
</protein>
<gene>
    <name evidence="1" type="ORF">CGZ93_08605</name>
</gene>
<evidence type="ECO:0000313" key="2">
    <source>
        <dbReference type="Proteomes" id="UP000216311"/>
    </source>
</evidence>
<evidence type="ECO:0000313" key="1">
    <source>
        <dbReference type="EMBL" id="OYO21979.1"/>
    </source>
</evidence>
<dbReference type="InterPro" id="IPR042184">
    <property type="entry name" value="YqeY/Aim41_N"/>
</dbReference>
<dbReference type="RefSeq" id="WP_094363722.1">
    <property type="nucleotide sequence ID" value="NZ_NMVQ01000012.1"/>
</dbReference>
<dbReference type="AlphaFoldDB" id="A0A255H312"/>
<comment type="caution">
    <text evidence="1">The sequence shown here is derived from an EMBL/GenBank/DDBJ whole genome shotgun (WGS) entry which is preliminary data.</text>
</comment>
<accession>A0A255H312</accession>
<keyword evidence="2" id="KW-1185">Reference proteome</keyword>
<sequence length="120" mass="12711">MSELKRALRDELHRAMRERDRVSTRALRSVVGALENAEADGVIAPRAGAVESAAIGVGAAEARRRELTASEAYAVVTAELDERAAAVRDCERAGQSAAAEPVREEIAAIRSALARVTTDG</sequence>